<keyword evidence="3" id="KW-1185">Reference proteome</keyword>
<reference evidence="2 3" key="1">
    <citation type="submission" date="2017-05" db="EMBL/GenBank/DDBJ databases">
        <authorList>
            <person name="Varghese N."/>
            <person name="Submissions S."/>
        </authorList>
    </citation>
    <scope>NUCLEOTIDE SEQUENCE [LARGE SCALE GENOMIC DNA]</scope>
    <source>
        <strain evidence="2 3">DSM 25457</strain>
    </source>
</reference>
<sequence length="1267" mass="138011">MIAWDYAIVIRLIFSKRDARMRRRAIKDFDLQSRELSQAERAQTERTVHRRADRMRRRRMIGILSFLFVGLVIAAAPSMVSYSPLSRSILAQTLAGYGWDADADSIQVGWVTPTRVTGLRMKGRRAGSTMEVGELRTSLTLPQLMGGEVASGNFGEIVLRDVLVTCRVDDRTTSVEEDCIDFLAPSDTPSLMRPDGVVQIQGLHVDLTDATTGATWAIDQSNASVAITPEKVESKWQGVLSQPGGGEGSVQGKLACSMQGQGLPLTVDVETDSLPLSILSLVARRFPESELPAEITGDLSGNAIVDVPMSGHASVSLRNVELRGLAAFDPQTHARLWSNELTQLDGDGTWQAGRIVARQVKARTDFAVIALNGSFSDSISISGTDSNPLVWLDQVDATADIEVDLHRLHAALPGLLPLRQDAQLHRGVVRASIQPMESTGRNSQGRVSERRRRLIVQSDAIEATAGGKSVRIAPMDATAIVASDAFQLRAEQFEMRSPFATISGQGDLASGLADLDVNFGKLARMLGPIFEMDQQTLQGDIRANVRWDAESNGLWRLRGESDMRDLVVEISPQQRIRQDQLRSTIDIEGRWTGQGNRWSLEELTRGGMHLEGDGLRADVDLVQRVPRLSRTEMIPLKVRGQGRIETIAELARPWLPEALVDCRGGLDFTARAAVNGNGDVVLQTVDSQVSALRVPVADRDWQQELVKIHFNGKAFWPQSEVVIQSMTVTGDAISAAIQGEWINSRADVEVAWRADLNRLQTSAPKRLAQNPRAVRPVGFSSNRNTSPVSEWEVRGNLEGNTIVVGDEVNVHLDTQLSGRNIALLEVGQTTKPVWEEAAVEIDAQLQVNATQMSVVTDSFKLSTDWCGATLAGKASYFNDIADLDLRGPARFQMDQVSKRLTDLSGTTIVAEGLHETPLEIRYAQGNRDQYAFTVKGNLGWETVDAAGMLFGPAEVPFRMTEDTVTLSPSKIPVLGVSRLTPQMIGPQIAPFESQTGFESTSGSTGQGEIYVAGDVHYRPELWIDVTPGPIARGVSLTPDMTEKWLKYLAPIASDAARVEGVFSADLEQAQVYIDDPARSQIRGRLDIQQVRMNAGPLADQVIAGARQLQALAAIGSNVSPASTGKTLITLPAQTVDFQVSRGIVDHRALMLEVDRAKVVTSGEVAFDGRLNLTAQIPLDARWLGSDLKGLAGQSMTLPIGGTLSRPRLDSAGIQKVVADFGVRAAQDAVQDAAGSFLQQQLGRGQQQLEQSFNKSFEKLRIDKLFGN</sequence>
<gene>
    <name evidence="2" type="ORF">SAMN06265222_10971</name>
</gene>
<evidence type="ECO:0000256" key="1">
    <source>
        <dbReference type="SAM" id="Phobius"/>
    </source>
</evidence>
<feature type="transmembrane region" description="Helical" evidence="1">
    <location>
        <begin position="60"/>
        <end position="80"/>
    </location>
</feature>
<keyword evidence="1" id="KW-0812">Transmembrane</keyword>
<evidence type="ECO:0000313" key="2">
    <source>
        <dbReference type="EMBL" id="SMP65514.1"/>
    </source>
</evidence>
<dbReference type="EMBL" id="FXUG01000009">
    <property type="protein sequence ID" value="SMP65514.1"/>
    <property type="molecule type" value="Genomic_DNA"/>
</dbReference>
<name>A0ABY1QCA3_9BACT</name>
<organism evidence="2 3">
    <name type="scientific">Neorhodopirellula lusitana</name>
    <dbReference type="NCBI Taxonomy" id="445327"/>
    <lineage>
        <taxon>Bacteria</taxon>
        <taxon>Pseudomonadati</taxon>
        <taxon>Planctomycetota</taxon>
        <taxon>Planctomycetia</taxon>
        <taxon>Pirellulales</taxon>
        <taxon>Pirellulaceae</taxon>
        <taxon>Neorhodopirellula</taxon>
    </lineage>
</organism>
<keyword evidence="1" id="KW-1133">Transmembrane helix</keyword>
<evidence type="ECO:0000313" key="3">
    <source>
        <dbReference type="Proteomes" id="UP001158067"/>
    </source>
</evidence>
<dbReference type="Proteomes" id="UP001158067">
    <property type="component" value="Unassembled WGS sequence"/>
</dbReference>
<keyword evidence="1" id="KW-0472">Membrane</keyword>
<comment type="caution">
    <text evidence="2">The sequence shown here is derived from an EMBL/GenBank/DDBJ whole genome shotgun (WGS) entry which is preliminary data.</text>
</comment>
<proteinExistence type="predicted"/>
<evidence type="ECO:0008006" key="4">
    <source>
        <dbReference type="Google" id="ProtNLM"/>
    </source>
</evidence>
<accession>A0ABY1QCA3</accession>
<protein>
    <recommendedName>
        <fullName evidence="4">AsmA-like C-terminal domain-containing protein</fullName>
    </recommendedName>
</protein>